<name>A0A1M6A816_9FIRM</name>
<evidence type="ECO:0000256" key="1">
    <source>
        <dbReference type="ARBA" id="ARBA00006336"/>
    </source>
</evidence>
<evidence type="ECO:0000313" key="5">
    <source>
        <dbReference type="Proteomes" id="UP000184052"/>
    </source>
</evidence>
<dbReference type="Gene3D" id="3.40.50.850">
    <property type="entry name" value="Isochorismatase-like"/>
    <property type="match status" value="1"/>
</dbReference>
<organism evidence="4 5">
    <name type="scientific">Dethiosulfatibacter aminovorans DSM 17477</name>
    <dbReference type="NCBI Taxonomy" id="1121476"/>
    <lineage>
        <taxon>Bacteria</taxon>
        <taxon>Bacillati</taxon>
        <taxon>Bacillota</taxon>
        <taxon>Tissierellia</taxon>
        <taxon>Dethiosulfatibacter</taxon>
    </lineage>
</organism>
<sequence>MSKYAVIVIDVLNEFITGAVSRDTSKSVINPIARLTEEARKKDVPVIYANDTHIVGEDKELEIWGDHAIAGTKEAEVVDELAPQDGDYVVNKRSYSAFYKTNLDLLLRELGVDTLIITGLYLHISGRQTCVDGFNLDYQLIVPRESTATFPEIDFEQSLRMLKDTLGVKICSVDEAIELL</sequence>
<evidence type="ECO:0000259" key="3">
    <source>
        <dbReference type="Pfam" id="PF00857"/>
    </source>
</evidence>
<dbReference type="PANTHER" id="PTHR43540">
    <property type="entry name" value="PEROXYUREIDOACRYLATE/UREIDOACRYLATE AMIDOHYDROLASE-RELATED"/>
    <property type="match status" value="1"/>
</dbReference>
<dbReference type="Proteomes" id="UP000184052">
    <property type="component" value="Unassembled WGS sequence"/>
</dbReference>
<reference evidence="4 5" key="1">
    <citation type="submission" date="2016-11" db="EMBL/GenBank/DDBJ databases">
        <authorList>
            <person name="Jaros S."/>
            <person name="Januszkiewicz K."/>
            <person name="Wedrychowicz H."/>
        </authorList>
    </citation>
    <scope>NUCLEOTIDE SEQUENCE [LARGE SCALE GENOMIC DNA]</scope>
    <source>
        <strain evidence="4 5">DSM 17477</strain>
    </source>
</reference>
<dbReference type="GO" id="GO:0016787">
    <property type="term" value="F:hydrolase activity"/>
    <property type="evidence" value="ECO:0007669"/>
    <property type="project" value="UniProtKB-KW"/>
</dbReference>
<comment type="similarity">
    <text evidence="1">Belongs to the isochorismatase family.</text>
</comment>
<dbReference type="CDD" id="cd00431">
    <property type="entry name" value="cysteine_hydrolases"/>
    <property type="match status" value="1"/>
</dbReference>
<dbReference type="SUPFAM" id="SSF52499">
    <property type="entry name" value="Isochorismatase-like hydrolases"/>
    <property type="match status" value="1"/>
</dbReference>
<feature type="domain" description="Isochorismatase-like" evidence="3">
    <location>
        <begin position="5"/>
        <end position="172"/>
    </location>
</feature>
<gene>
    <name evidence="4" type="ORF">SAMN02745751_00020</name>
</gene>
<dbReference type="RefSeq" id="WP_073045319.1">
    <property type="nucleotide sequence ID" value="NZ_FQZL01000004.1"/>
</dbReference>
<evidence type="ECO:0000313" key="4">
    <source>
        <dbReference type="EMBL" id="SHI32566.1"/>
    </source>
</evidence>
<dbReference type="InterPro" id="IPR036380">
    <property type="entry name" value="Isochorismatase-like_sf"/>
</dbReference>
<dbReference type="InterPro" id="IPR000868">
    <property type="entry name" value="Isochorismatase-like_dom"/>
</dbReference>
<dbReference type="STRING" id="1121476.SAMN02745751_00020"/>
<dbReference type="PANTHER" id="PTHR43540:SF6">
    <property type="entry name" value="ISOCHORISMATASE-LIKE DOMAIN-CONTAINING PROTEIN"/>
    <property type="match status" value="1"/>
</dbReference>
<accession>A0A1M6A816</accession>
<dbReference type="InterPro" id="IPR050272">
    <property type="entry name" value="Isochorismatase-like_hydrls"/>
</dbReference>
<dbReference type="AlphaFoldDB" id="A0A1M6A816"/>
<protein>
    <submittedName>
        <fullName evidence="4">Nicotinamidase-related amidase</fullName>
    </submittedName>
</protein>
<dbReference type="OrthoDB" id="9796485at2"/>
<proteinExistence type="inferred from homology"/>
<dbReference type="EMBL" id="FQZL01000004">
    <property type="protein sequence ID" value="SHI32566.1"/>
    <property type="molecule type" value="Genomic_DNA"/>
</dbReference>
<keyword evidence="2" id="KW-0378">Hydrolase</keyword>
<keyword evidence="5" id="KW-1185">Reference proteome</keyword>
<dbReference type="Pfam" id="PF00857">
    <property type="entry name" value="Isochorismatase"/>
    <property type="match status" value="1"/>
</dbReference>
<evidence type="ECO:0000256" key="2">
    <source>
        <dbReference type="ARBA" id="ARBA00022801"/>
    </source>
</evidence>